<evidence type="ECO:0000256" key="3">
    <source>
        <dbReference type="ARBA" id="ARBA00007841"/>
    </source>
</evidence>
<dbReference type="AlphaFoldDB" id="A0A8J6LDI0"/>
<evidence type="ECO:0000256" key="5">
    <source>
        <dbReference type="ARBA" id="ARBA00022552"/>
    </source>
</evidence>
<dbReference type="Pfam" id="PF15985">
    <property type="entry name" value="KH_6"/>
    <property type="match status" value="1"/>
</dbReference>
<dbReference type="GO" id="GO:0000467">
    <property type="term" value="P:exonucleolytic trimming to generate mature 3'-end of 5.8S rRNA from tricistronic rRNA transcript (SSU-rRNA, 5.8S rRNA, LSU-rRNA)"/>
    <property type="evidence" value="ECO:0007669"/>
    <property type="project" value="TreeGrafter"/>
</dbReference>
<dbReference type="Gene3D" id="2.40.50.100">
    <property type="match status" value="1"/>
</dbReference>
<dbReference type="InterPro" id="IPR004088">
    <property type="entry name" value="KH_dom_type_1"/>
</dbReference>
<evidence type="ECO:0000256" key="4">
    <source>
        <dbReference type="ARBA" id="ARBA00022490"/>
    </source>
</evidence>
<proteinExistence type="inferred from homology"/>
<evidence type="ECO:0000256" key="1">
    <source>
        <dbReference type="ARBA" id="ARBA00004496"/>
    </source>
</evidence>
<dbReference type="InterPro" id="IPR026699">
    <property type="entry name" value="Exosome_RNA_bind1/RRP40/RRP4"/>
</dbReference>
<keyword evidence="5" id="KW-0698">rRNA processing</keyword>
<dbReference type="Gene3D" id="3.30.1370.10">
    <property type="entry name" value="K Homology domain, type 1"/>
    <property type="match status" value="1"/>
</dbReference>
<dbReference type="FunFam" id="3.30.1370.10:FF:000038">
    <property type="entry name" value="exosome complex component RRP40"/>
    <property type="match status" value="1"/>
</dbReference>
<reference evidence="13" key="2">
    <citation type="submission" date="2021-08" db="EMBL/GenBank/DDBJ databases">
        <authorList>
            <person name="Eriksson T."/>
        </authorList>
    </citation>
    <scope>NUCLEOTIDE SEQUENCE</scope>
    <source>
        <strain evidence="13">Stoneville</strain>
        <tissue evidence="13">Whole head</tissue>
    </source>
</reference>
<evidence type="ECO:0000256" key="10">
    <source>
        <dbReference type="ARBA" id="ARBA00069899"/>
    </source>
</evidence>
<keyword evidence="6" id="KW-0271">Exosome</keyword>
<feature type="domain" description="K Homology" evidence="11">
    <location>
        <begin position="156"/>
        <end position="203"/>
    </location>
</feature>
<name>A0A8J6LDI0_TENMO</name>
<dbReference type="SUPFAM" id="SSF110324">
    <property type="entry name" value="Ribosomal L27 protein-like"/>
    <property type="match status" value="1"/>
</dbReference>
<dbReference type="SUPFAM" id="SSF54791">
    <property type="entry name" value="Eukaryotic type KH-domain (KH-domain type I)"/>
    <property type="match status" value="1"/>
</dbReference>
<dbReference type="GO" id="GO:0071034">
    <property type="term" value="P:CUT catabolic process"/>
    <property type="evidence" value="ECO:0007669"/>
    <property type="project" value="TreeGrafter"/>
</dbReference>
<gene>
    <name evidence="13" type="ORF">GEV33_013795</name>
</gene>
<dbReference type="InterPro" id="IPR012340">
    <property type="entry name" value="NA-bd_OB-fold"/>
</dbReference>
<dbReference type="SUPFAM" id="SSF50249">
    <property type="entry name" value="Nucleic acid-binding proteins"/>
    <property type="match status" value="1"/>
</dbReference>
<evidence type="ECO:0000256" key="8">
    <source>
        <dbReference type="ARBA" id="ARBA00023242"/>
    </source>
</evidence>
<comment type="caution">
    <text evidence="13">The sequence shown here is derived from an EMBL/GenBank/DDBJ whole genome shotgun (WGS) entry which is preliminary data.</text>
</comment>
<comment type="subcellular location">
    <subcellularLocation>
        <location evidence="1">Cytoplasm</location>
    </subcellularLocation>
    <subcellularLocation>
        <location evidence="2">Nucleus</location>
        <location evidence="2">Nucleolus</location>
    </subcellularLocation>
</comment>
<dbReference type="CDD" id="cd22526">
    <property type="entry name" value="KH-I_Rrp40"/>
    <property type="match status" value="1"/>
</dbReference>
<dbReference type="PANTHER" id="PTHR21321:SF1">
    <property type="entry name" value="EXOSOME COMPLEX COMPONENT RRP40"/>
    <property type="match status" value="1"/>
</dbReference>
<dbReference type="GO" id="GO:0071038">
    <property type="term" value="P:TRAMP-dependent tRNA surveillance pathway"/>
    <property type="evidence" value="ECO:0007669"/>
    <property type="project" value="TreeGrafter"/>
</dbReference>
<evidence type="ECO:0000256" key="6">
    <source>
        <dbReference type="ARBA" id="ARBA00022835"/>
    </source>
</evidence>
<dbReference type="GO" id="GO:0034475">
    <property type="term" value="P:U4 snRNA 3'-end processing"/>
    <property type="evidence" value="ECO:0007669"/>
    <property type="project" value="TreeGrafter"/>
</dbReference>
<evidence type="ECO:0000256" key="7">
    <source>
        <dbReference type="ARBA" id="ARBA00022884"/>
    </source>
</evidence>
<dbReference type="Pfam" id="PF18311">
    <property type="entry name" value="Rrp40_N"/>
    <property type="match status" value="1"/>
</dbReference>
<feature type="domain" description="Exosome complex exonuclease Rrp40 N-terminal" evidence="12">
    <location>
        <begin position="28"/>
        <end position="67"/>
    </location>
</feature>
<dbReference type="FunFam" id="2.40.50.140:FF:000112">
    <property type="entry name" value="Exosome complex component RRP40"/>
    <property type="match status" value="1"/>
</dbReference>
<dbReference type="Proteomes" id="UP000719412">
    <property type="component" value="Unassembled WGS sequence"/>
</dbReference>
<dbReference type="GO" id="GO:0010468">
    <property type="term" value="P:regulation of gene expression"/>
    <property type="evidence" value="ECO:0007669"/>
    <property type="project" value="UniProtKB-ARBA"/>
</dbReference>
<evidence type="ECO:0000313" key="14">
    <source>
        <dbReference type="Proteomes" id="UP000719412"/>
    </source>
</evidence>
<dbReference type="GO" id="GO:0005730">
    <property type="term" value="C:nucleolus"/>
    <property type="evidence" value="ECO:0007669"/>
    <property type="project" value="UniProtKB-SubCell"/>
</dbReference>
<comment type="similarity">
    <text evidence="3">Belongs to the RRP40 family.</text>
</comment>
<accession>A0A8J6LDI0</accession>
<keyword evidence="14" id="KW-1185">Reference proteome</keyword>
<evidence type="ECO:0000259" key="11">
    <source>
        <dbReference type="Pfam" id="PF15985"/>
    </source>
</evidence>
<dbReference type="InterPro" id="IPR036612">
    <property type="entry name" value="KH_dom_type_1_sf"/>
</dbReference>
<organism evidence="13 14">
    <name type="scientific">Tenebrio molitor</name>
    <name type="common">Yellow mealworm beetle</name>
    <dbReference type="NCBI Taxonomy" id="7067"/>
    <lineage>
        <taxon>Eukaryota</taxon>
        <taxon>Metazoa</taxon>
        <taxon>Ecdysozoa</taxon>
        <taxon>Arthropoda</taxon>
        <taxon>Hexapoda</taxon>
        <taxon>Insecta</taxon>
        <taxon>Pterygota</taxon>
        <taxon>Neoptera</taxon>
        <taxon>Endopterygota</taxon>
        <taxon>Coleoptera</taxon>
        <taxon>Polyphaga</taxon>
        <taxon>Cucujiformia</taxon>
        <taxon>Tenebrionidae</taxon>
        <taxon>Tenebrio</taxon>
    </lineage>
</organism>
<dbReference type="InterPro" id="IPR049469">
    <property type="entry name" value="RRP40_KH-I"/>
</dbReference>
<dbReference type="Pfam" id="PF21262">
    <property type="entry name" value="RRP40_S1"/>
    <property type="match status" value="1"/>
</dbReference>
<keyword evidence="4" id="KW-0963">Cytoplasm</keyword>
<keyword evidence="7" id="KW-0694">RNA-binding</keyword>
<evidence type="ECO:0000256" key="9">
    <source>
        <dbReference type="ARBA" id="ARBA00030615"/>
    </source>
</evidence>
<dbReference type="Gene3D" id="2.40.50.140">
    <property type="entry name" value="Nucleic acid-binding proteins"/>
    <property type="match status" value="1"/>
</dbReference>
<dbReference type="GO" id="GO:0071051">
    <property type="term" value="P:poly(A)-dependent snoRNA 3'-end processing"/>
    <property type="evidence" value="ECO:0007669"/>
    <property type="project" value="TreeGrafter"/>
</dbReference>
<dbReference type="GO" id="GO:0003723">
    <property type="term" value="F:RNA binding"/>
    <property type="evidence" value="ECO:0007669"/>
    <property type="project" value="UniProtKB-KW"/>
</dbReference>
<dbReference type="GO" id="GO:0000177">
    <property type="term" value="C:cytoplasmic exosome (RNase complex)"/>
    <property type="evidence" value="ECO:0007669"/>
    <property type="project" value="TreeGrafter"/>
</dbReference>
<protein>
    <recommendedName>
        <fullName evidence="10">Exosome complex component RRP40</fullName>
    </recommendedName>
    <alternativeName>
        <fullName evidence="9">Ribosomal RNA-processing protein 40</fullName>
    </alternativeName>
</protein>
<dbReference type="InterPro" id="IPR037319">
    <property type="entry name" value="Rrp40_S1"/>
</dbReference>
<dbReference type="GO" id="GO:0071035">
    <property type="term" value="P:nuclear polyadenylation-dependent rRNA catabolic process"/>
    <property type="evidence" value="ECO:0007669"/>
    <property type="project" value="TreeGrafter"/>
</dbReference>
<dbReference type="PANTHER" id="PTHR21321">
    <property type="entry name" value="PNAS-3 RELATED"/>
    <property type="match status" value="1"/>
</dbReference>
<dbReference type="EMBL" id="JABDTM020028403">
    <property type="protein sequence ID" value="KAH0809001.1"/>
    <property type="molecule type" value="Genomic_DNA"/>
</dbReference>
<keyword evidence="8" id="KW-0539">Nucleus</keyword>
<dbReference type="InterPro" id="IPR041054">
    <property type="entry name" value="Rrp40_N_euk"/>
</dbReference>
<evidence type="ECO:0000259" key="12">
    <source>
        <dbReference type="Pfam" id="PF18311"/>
    </source>
</evidence>
<dbReference type="GO" id="GO:0000176">
    <property type="term" value="C:nuclear exosome (RNase complex)"/>
    <property type="evidence" value="ECO:0007669"/>
    <property type="project" value="TreeGrafter"/>
</dbReference>
<evidence type="ECO:0000256" key="2">
    <source>
        <dbReference type="ARBA" id="ARBA00004604"/>
    </source>
</evidence>
<dbReference type="CDD" id="cd05790">
    <property type="entry name" value="S1_Rrp40"/>
    <property type="match status" value="1"/>
</dbReference>
<reference evidence="13" key="1">
    <citation type="journal article" date="2020" name="J Insects Food Feed">
        <title>The yellow mealworm (Tenebrio molitor) genome: a resource for the emerging insects as food and feed industry.</title>
        <authorList>
            <person name="Eriksson T."/>
            <person name="Andere A."/>
            <person name="Kelstrup H."/>
            <person name="Emery V."/>
            <person name="Picard C."/>
        </authorList>
    </citation>
    <scope>NUCLEOTIDE SEQUENCE</scope>
    <source>
        <strain evidence="13">Stoneville</strain>
        <tissue evidence="13">Whole head</tissue>
    </source>
</reference>
<sequence>MMEEVKESRVVFPGDVVREIKSVKGLTILGPGLKRNESERDTVRVTRAGKLQFKPPNIYWVNHDQKRYIPKRGDLVVGVIVKKSGDSLKVDISSSEQASLSMLAFEGATKKQKPDVQLGDVIYGRLLNAHKEMEPELVCVDSYFKAGKLGPLSNDGFIISTSLSLVERLLDADCPILDALGKVFPYEIAIGMNGRIWINARTSKDILTVIRCFEAAEVHDDQVIVELCKQSK</sequence>
<evidence type="ECO:0000313" key="13">
    <source>
        <dbReference type="EMBL" id="KAH0809001.1"/>
    </source>
</evidence>